<sequence>MAFTWEPMQAVVWSWYRLMSDIGAFWHEPSSDKGYSNGRQDRSGGLQCTRSSSGIGPGCSCPHYCSE</sequence>
<gene>
    <name evidence="2" type="ORF">DQP58_03670</name>
</gene>
<organism evidence="2 3">
    <name type="scientific">Mycobacterium colombiense</name>
    <dbReference type="NCBI Taxonomy" id="339268"/>
    <lineage>
        <taxon>Bacteria</taxon>
        <taxon>Bacillati</taxon>
        <taxon>Actinomycetota</taxon>
        <taxon>Actinomycetes</taxon>
        <taxon>Mycobacteriales</taxon>
        <taxon>Mycobacteriaceae</taxon>
        <taxon>Mycobacterium</taxon>
        <taxon>Mycobacterium avium complex (MAC)</taxon>
    </lineage>
</organism>
<name>A0A329KUE5_9MYCO</name>
<accession>A0A329KUE5</accession>
<dbReference type="EMBL" id="QMEU01000005">
    <property type="protein sequence ID" value="RAU99378.1"/>
    <property type="molecule type" value="Genomic_DNA"/>
</dbReference>
<feature type="region of interest" description="Disordered" evidence="1">
    <location>
        <begin position="29"/>
        <end position="57"/>
    </location>
</feature>
<protein>
    <submittedName>
        <fullName evidence="2">Uncharacterized protein</fullName>
    </submittedName>
</protein>
<comment type="caution">
    <text evidence="2">The sequence shown here is derived from an EMBL/GenBank/DDBJ whole genome shotgun (WGS) entry which is preliminary data.</text>
</comment>
<evidence type="ECO:0000313" key="2">
    <source>
        <dbReference type="EMBL" id="RAU99378.1"/>
    </source>
</evidence>
<dbReference type="AlphaFoldDB" id="A0A329KUE5"/>
<evidence type="ECO:0000256" key="1">
    <source>
        <dbReference type="SAM" id="MobiDB-lite"/>
    </source>
</evidence>
<evidence type="ECO:0000313" key="3">
    <source>
        <dbReference type="Proteomes" id="UP000250347"/>
    </source>
</evidence>
<reference evidence="2 3" key="1">
    <citation type="submission" date="2018-06" db="EMBL/GenBank/DDBJ databases">
        <title>NTM in soil in Japan.</title>
        <authorList>
            <person name="Ohya K."/>
        </authorList>
    </citation>
    <scope>NUCLEOTIDE SEQUENCE [LARGE SCALE GENOMIC DNA]</scope>
    <source>
        <strain evidence="2 3">GF76</strain>
    </source>
</reference>
<dbReference type="Proteomes" id="UP000250347">
    <property type="component" value="Unassembled WGS sequence"/>
</dbReference>
<proteinExistence type="predicted"/>